<evidence type="ECO:0000313" key="6">
    <source>
        <dbReference type="EMBL" id="GGD57522.1"/>
    </source>
</evidence>
<dbReference type="NCBIfam" id="TIGR03516">
    <property type="entry name" value="ppisom_GldI"/>
    <property type="match status" value="1"/>
</dbReference>
<reference evidence="7" key="1">
    <citation type="journal article" date="2019" name="Int. J. Syst. Evol. Microbiol.">
        <title>The Global Catalogue of Microorganisms (GCM) 10K type strain sequencing project: providing services to taxonomists for standard genome sequencing and annotation.</title>
        <authorList>
            <consortium name="The Broad Institute Genomics Platform"/>
            <consortium name="The Broad Institute Genome Sequencing Center for Infectious Disease"/>
            <person name="Wu L."/>
            <person name="Ma J."/>
        </authorList>
    </citation>
    <scope>NUCLEOTIDE SEQUENCE [LARGE SCALE GENOMIC DNA]</scope>
    <source>
        <strain evidence="7">CGMCC 1.12606</strain>
    </source>
</reference>
<name>A0ABQ1R7L1_9FLAO</name>
<sequence>MRKVLPLFLALLVLACQGPEPRRPVKVKSGSFIKESVERNKKLLAEEEERIQRIIKTDSLKEYMPSSEGSWYAYELKNEVSDYTPQTDDLVRFTYTLLTLDNDTIYTQKEIGLQSYKVDKQELFPGLRNSIKLLKEGEIAIFLFPSSLGYGYIGDKNKIGVNVPLKAVITVREIERDTNNETP</sequence>
<dbReference type="PROSITE" id="PS51257">
    <property type="entry name" value="PROKAR_LIPOPROTEIN"/>
    <property type="match status" value="1"/>
</dbReference>
<organism evidence="6 7">
    <name type="scientific">Muriicola marianensis</name>
    <dbReference type="NCBI Taxonomy" id="1324801"/>
    <lineage>
        <taxon>Bacteria</taxon>
        <taxon>Pseudomonadati</taxon>
        <taxon>Bacteroidota</taxon>
        <taxon>Flavobacteriia</taxon>
        <taxon>Flavobacteriales</taxon>
        <taxon>Flavobacteriaceae</taxon>
        <taxon>Muriicola</taxon>
    </lineage>
</organism>
<feature type="domain" description="PPIase FKBP-type" evidence="5">
    <location>
        <begin position="88"/>
        <end position="175"/>
    </location>
</feature>
<dbReference type="Proteomes" id="UP000625780">
    <property type="component" value="Unassembled WGS sequence"/>
</dbReference>
<proteinExistence type="inferred from homology"/>
<evidence type="ECO:0000256" key="3">
    <source>
        <dbReference type="PROSITE-ProRule" id="PRU00277"/>
    </source>
</evidence>
<dbReference type="Pfam" id="PF00254">
    <property type="entry name" value="FKBP_C"/>
    <property type="match status" value="1"/>
</dbReference>
<keyword evidence="7" id="KW-1185">Reference proteome</keyword>
<dbReference type="GO" id="GO:0016853">
    <property type="term" value="F:isomerase activity"/>
    <property type="evidence" value="ECO:0007669"/>
    <property type="project" value="UniProtKB-KW"/>
</dbReference>
<dbReference type="EC" id="5.2.1.8" evidence="4"/>
<dbReference type="SUPFAM" id="SSF54534">
    <property type="entry name" value="FKBP-like"/>
    <property type="match status" value="1"/>
</dbReference>
<evidence type="ECO:0000259" key="5">
    <source>
        <dbReference type="PROSITE" id="PS50059"/>
    </source>
</evidence>
<dbReference type="EMBL" id="BMFH01000002">
    <property type="protein sequence ID" value="GGD57522.1"/>
    <property type="molecule type" value="Genomic_DNA"/>
</dbReference>
<dbReference type="InterPro" id="IPR046357">
    <property type="entry name" value="PPIase_dom_sf"/>
</dbReference>
<dbReference type="RefSeq" id="WP_188371114.1">
    <property type="nucleotide sequence ID" value="NZ_BMFH01000002.1"/>
</dbReference>
<keyword evidence="2 3" id="KW-0697">Rotamase</keyword>
<dbReference type="InterPro" id="IPR019869">
    <property type="entry name" value="Motility-assoc_PPIase_GldI"/>
</dbReference>
<protein>
    <recommendedName>
        <fullName evidence="4">Peptidyl-prolyl cis-trans isomerase</fullName>
        <ecNumber evidence="4">5.2.1.8</ecNumber>
    </recommendedName>
</protein>
<comment type="caution">
    <text evidence="6">The sequence shown here is derived from an EMBL/GenBank/DDBJ whole genome shotgun (WGS) entry which is preliminary data.</text>
</comment>
<dbReference type="Gene3D" id="3.10.50.40">
    <property type="match status" value="1"/>
</dbReference>
<comment type="similarity">
    <text evidence="4">Belongs to the FKBP-type PPIase family.</text>
</comment>
<dbReference type="PROSITE" id="PS50059">
    <property type="entry name" value="FKBP_PPIASE"/>
    <property type="match status" value="1"/>
</dbReference>
<accession>A0ABQ1R7L1</accession>
<evidence type="ECO:0000313" key="7">
    <source>
        <dbReference type="Proteomes" id="UP000625780"/>
    </source>
</evidence>
<dbReference type="InterPro" id="IPR001179">
    <property type="entry name" value="PPIase_FKBP_dom"/>
</dbReference>
<comment type="catalytic activity">
    <reaction evidence="1 3 4">
        <text>[protein]-peptidylproline (omega=180) = [protein]-peptidylproline (omega=0)</text>
        <dbReference type="Rhea" id="RHEA:16237"/>
        <dbReference type="Rhea" id="RHEA-COMP:10747"/>
        <dbReference type="Rhea" id="RHEA-COMP:10748"/>
        <dbReference type="ChEBI" id="CHEBI:83833"/>
        <dbReference type="ChEBI" id="CHEBI:83834"/>
        <dbReference type="EC" id="5.2.1.8"/>
    </reaction>
</comment>
<gene>
    <name evidence="6" type="primary">gldI</name>
    <name evidence="6" type="ORF">GCM10011361_25100</name>
</gene>
<evidence type="ECO:0000256" key="1">
    <source>
        <dbReference type="ARBA" id="ARBA00000971"/>
    </source>
</evidence>
<keyword evidence="3 4" id="KW-0413">Isomerase</keyword>
<evidence type="ECO:0000256" key="4">
    <source>
        <dbReference type="RuleBase" id="RU003915"/>
    </source>
</evidence>
<evidence type="ECO:0000256" key="2">
    <source>
        <dbReference type="ARBA" id="ARBA00023110"/>
    </source>
</evidence>